<dbReference type="GO" id="GO:0016757">
    <property type="term" value="F:glycosyltransferase activity"/>
    <property type="evidence" value="ECO:0007669"/>
    <property type="project" value="UniProtKB-KW"/>
</dbReference>
<evidence type="ECO:0000259" key="2">
    <source>
        <dbReference type="Pfam" id="PF00156"/>
    </source>
</evidence>
<dbReference type="Gene3D" id="3.40.50.2020">
    <property type="match status" value="1"/>
</dbReference>
<keyword evidence="4" id="KW-1185">Reference proteome</keyword>
<dbReference type="InterPro" id="IPR029057">
    <property type="entry name" value="PRTase-like"/>
</dbReference>
<protein>
    <submittedName>
        <fullName evidence="3">Putative amidophosphoribosyltransferase</fullName>
    </submittedName>
</protein>
<dbReference type="KEGG" id="dai:Desaci_4612"/>
<dbReference type="eggNOG" id="COG1040">
    <property type="taxonomic scope" value="Bacteria"/>
</dbReference>
<dbReference type="InterPro" id="IPR051910">
    <property type="entry name" value="ComF/GntX_DNA_util-trans"/>
</dbReference>
<reference evidence="3 4" key="1">
    <citation type="journal article" date="2012" name="J. Bacteriol.">
        <title>Complete genome sequences of Desulfosporosinus orientis DSM765T, Desulfosporosinus youngiae DSM17734T, Desulfosporosinus meridiei DSM13257T, and Desulfosporosinus acidiphilus DSM22704T.</title>
        <authorList>
            <person name="Pester M."/>
            <person name="Brambilla E."/>
            <person name="Alazard D."/>
            <person name="Rattei T."/>
            <person name="Weinmaier T."/>
            <person name="Han J."/>
            <person name="Lucas S."/>
            <person name="Lapidus A."/>
            <person name="Cheng J.F."/>
            <person name="Goodwin L."/>
            <person name="Pitluck S."/>
            <person name="Peters L."/>
            <person name="Ovchinnikova G."/>
            <person name="Teshima H."/>
            <person name="Detter J.C."/>
            <person name="Han C.S."/>
            <person name="Tapia R."/>
            <person name="Land M.L."/>
            <person name="Hauser L."/>
            <person name="Kyrpides N.C."/>
            <person name="Ivanova N.N."/>
            <person name="Pagani I."/>
            <person name="Huntmann M."/>
            <person name="Wei C.L."/>
            <person name="Davenport K.W."/>
            <person name="Daligault H."/>
            <person name="Chain P.S."/>
            <person name="Chen A."/>
            <person name="Mavromatis K."/>
            <person name="Markowitz V."/>
            <person name="Szeto E."/>
            <person name="Mikhailova N."/>
            <person name="Pati A."/>
            <person name="Wagner M."/>
            <person name="Woyke T."/>
            <person name="Ollivier B."/>
            <person name="Klenk H.P."/>
            <person name="Spring S."/>
            <person name="Loy A."/>
        </authorList>
    </citation>
    <scope>NUCLEOTIDE SEQUENCE [LARGE SCALE GENOMIC DNA]</scope>
    <source>
        <strain evidence="4">DSM 22704 / JCM 16185 / SJ4</strain>
    </source>
</reference>
<dbReference type="HOGENOM" id="CLU_054549_1_1_9"/>
<proteinExistence type="inferred from homology"/>
<dbReference type="InterPro" id="IPR000836">
    <property type="entry name" value="PRTase_dom"/>
</dbReference>
<evidence type="ECO:0000313" key="3">
    <source>
        <dbReference type="EMBL" id="AFM43447.1"/>
    </source>
</evidence>
<feature type="domain" description="Phosphoribosyltransferase" evidence="2">
    <location>
        <begin position="136"/>
        <end position="243"/>
    </location>
</feature>
<gene>
    <name evidence="3" type="ordered locus">Desaci_4612</name>
</gene>
<dbReference type="EMBL" id="CP003639">
    <property type="protein sequence ID" value="AFM43447.1"/>
    <property type="molecule type" value="Genomic_DNA"/>
</dbReference>
<sequence length="246" mass="27275">MKRFFEQGLKLIQAIWYSEETGCVLCGGNGAPICESCTRDHLHPELGRCLRCGKLIAREKTLCLDCQEGRGPKHLKRVIAWGHYSGYLKELILDAKFGANPMRIAKIGPPFADWAIHWLPPADGILAVPMHPARLAERGFNQAEVIVSQLHWELGLPIFQGVTRIKPTPPQVSLSRQERLINVKDAFVLQEPERFQGRSVWLVDDVTTTGTTLDAVAEVLLEGGVSTVYGLCLAAGIEKILVPEFV</sequence>
<dbReference type="PANTHER" id="PTHR47505:SF1">
    <property type="entry name" value="DNA UTILIZATION PROTEIN YHGH"/>
    <property type="match status" value="1"/>
</dbReference>
<evidence type="ECO:0000256" key="1">
    <source>
        <dbReference type="ARBA" id="ARBA00008007"/>
    </source>
</evidence>
<organism evidence="3 4">
    <name type="scientific">Desulfosporosinus acidiphilus (strain DSM 22704 / JCM 16185 / SJ4)</name>
    <dbReference type="NCBI Taxonomy" id="646529"/>
    <lineage>
        <taxon>Bacteria</taxon>
        <taxon>Bacillati</taxon>
        <taxon>Bacillota</taxon>
        <taxon>Clostridia</taxon>
        <taxon>Eubacteriales</taxon>
        <taxon>Desulfitobacteriaceae</taxon>
        <taxon>Desulfosporosinus</taxon>
    </lineage>
</organism>
<dbReference type="AlphaFoldDB" id="I4DCC3"/>
<dbReference type="Pfam" id="PF00156">
    <property type="entry name" value="Pribosyltran"/>
    <property type="match status" value="1"/>
</dbReference>
<accession>I4DCC3</accession>
<dbReference type="SUPFAM" id="SSF53271">
    <property type="entry name" value="PRTase-like"/>
    <property type="match status" value="1"/>
</dbReference>
<name>I4DCC3_DESAJ</name>
<comment type="similarity">
    <text evidence="1">Belongs to the ComF/GntX family.</text>
</comment>
<dbReference type="STRING" id="646529.Desaci_4612"/>
<dbReference type="RefSeq" id="WP_014829427.1">
    <property type="nucleotide sequence ID" value="NC_018068.1"/>
</dbReference>
<dbReference type="Proteomes" id="UP000002892">
    <property type="component" value="Chromosome"/>
</dbReference>
<keyword evidence="3" id="KW-0808">Transferase</keyword>
<dbReference type="PANTHER" id="PTHR47505">
    <property type="entry name" value="DNA UTILIZATION PROTEIN YHGH"/>
    <property type="match status" value="1"/>
</dbReference>
<dbReference type="OrthoDB" id="9779910at2"/>
<keyword evidence="3" id="KW-0328">Glycosyltransferase</keyword>
<evidence type="ECO:0000313" key="4">
    <source>
        <dbReference type="Proteomes" id="UP000002892"/>
    </source>
</evidence>